<accession>A0ABP0SPK2</accession>
<evidence type="ECO:0000313" key="1">
    <source>
        <dbReference type="EMBL" id="CAK9114325.1"/>
    </source>
</evidence>
<reference evidence="1 2" key="1">
    <citation type="submission" date="2024-02" db="EMBL/GenBank/DDBJ databases">
        <authorList>
            <person name="Chen Y."/>
            <person name="Shah S."/>
            <person name="Dougan E. K."/>
            <person name="Thang M."/>
            <person name="Chan C."/>
        </authorList>
    </citation>
    <scope>NUCLEOTIDE SEQUENCE [LARGE SCALE GENOMIC DNA]</scope>
</reference>
<keyword evidence="2" id="KW-1185">Reference proteome</keyword>
<gene>
    <name evidence="1" type="ORF">SCF082_LOCUS52969</name>
</gene>
<dbReference type="EMBL" id="CAXAMM010044350">
    <property type="protein sequence ID" value="CAK9114325.1"/>
    <property type="molecule type" value="Genomic_DNA"/>
</dbReference>
<sequence>MVRVTCRGAASGELLLGPMDLDALERVEQLKRRLEEQVAKEHGGEKKKTFRLLLKEAALSPDMMLGELGEEELCFSAIANPSCVGQLQILSRERKELLDKKKALEEQWQKEKPSADLARKQEKRQEDILEYQSAFEDLISMLVEEALLECRRAASKGCQTARYDFQHSLQRHELGSFLYFTFKRNLWESSQMRGWYYQTIGGEEIPEESFKMDQTHSAQAMRTCQPLLMQRLAEQGLKVRPADLIHAIEMSWED</sequence>
<evidence type="ECO:0000313" key="2">
    <source>
        <dbReference type="Proteomes" id="UP001642464"/>
    </source>
</evidence>
<protein>
    <submittedName>
        <fullName evidence="1">Uncharacterized protein</fullName>
    </submittedName>
</protein>
<name>A0ABP0SPK2_9DINO</name>
<dbReference type="Proteomes" id="UP001642464">
    <property type="component" value="Unassembled WGS sequence"/>
</dbReference>
<proteinExistence type="predicted"/>
<organism evidence="1 2">
    <name type="scientific">Durusdinium trenchii</name>
    <dbReference type="NCBI Taxonomy" id="1381693"/>
    <lineage>
        <taxon>Eukaryota</taxon>
        <taxon>Sar</taxon>
        <taxon>Alveolata</taxon>
        <taxon>Dinophyceae</taxon>
        <taxon>Suessiales</taxon>
        <taxon>Symbiodiniaceae</taxon>
        <taxon>Durusdinium</taxon>
    </lineage>
</organism>
<comment type="caution">
    <text evidence="1">The sequence shown here is derived from an EMBL/GenBank/DDBJ whole genome shotgun (WGS) entry which is preliminary data.</text>
</comment>